<dbReference type="Proteomes" id="UP001317629">
    <property type="component" value="Chromosome"/>
</dbReference>
<keyword evidence="2" id="KW-1185">Reference proteome</keyword>
<gene>
    <name evidence="1" type="ORF">SS37A_20130</name>
</gene>
<protein>
    <submittedName>
        <fullName evidence="1">Uncharacterized protein</fullName>
    </submittedName>
</protein>
<name>A0ABM8E926_9HYPH</name>
<evidence type="ECO:0000313" key="2">
    <source>
        <dbReference type="Proteomes" id="UP001317629"/>
    </source>
</evidence>
<evidence type="ECO:0000313" key="1">
    <source>
        <dbReference type="EMBL" id="BDV34484.1"/>
    </source>
</evidence>
<proteinExistence type="predicted"/>
<sequence>MRQVIARKAYFTKIVGNALNENVEFAVNLQEARKRAHQCADRAFEPLVLDRAVEIGRGAGGRGGKDGNKIARGKIRMFISRK</sequence>
<accession>A0ABM8E926</accession>
<dbReference type="EMBL" id="AP027142">
    <property type="protein sequence ID" value="BDV34484.1"/>
    <property type="molecule type" value="Genomic_DNA"/>
</dbReference>
<reference evidence="1 2" key="1">
    <citation type="journal article" date="2023" name="Int. J. Syst. Evol. Microbiol.">
        <title>Methylocystis iwaonis sp. nov., a type II methane-oxidizing bacterium from surface soil of a rice paddy field in Japan, and emended description of the genus Methylocystis (ex Whittenbury et al. 1970) Bowman et al. 1993.</title>
        <authorList>
            <person name="Kaise H."/>
            <person name="Sawadogo J.B."/>
            <person name="Alam M.S."/>
            <person name="Ueno C."/>
            <person name="Dianou D."/>
            <person name="Shinjo R."/>
            <person name="Asakawa S."/>
        </authorList>
    </citation>
    <scope>NUCLEOTIDE SEQUENCE [LARGE SCALE GENOMIC DNA]</scope>
    <source>
        <strain evidence="1 2">SS37A-Re</strain>
    </source>
</reference>
<organism evidence="1 2">
    <name type="scientific">Methylocystis iwaonis</name>
    <dbReference type="NCBI Taxonomy" id="2885079"/>
    <lineage>
        <taxon>Bacteria</taxon>
        <taxon>Pseudomonadati</taxon>
        <taxon>Pseudomonadota</taxon>
        <taxon>Alphaproteobacteria</taxon>
        <taxon>Hyphomicrobiales</taxon>
        <taxon>Methylocystaceae</taxon>
        <taxon>Methylocystis</taxon>
    </lineage>
</organism>